<reference evidence="3" key="2">
    <citation type="submission" date="2022-10" db="EMBL/GenBank/DDBJ databases">
        <authorList>
            <consortium name="ENA_rothamsted_submissions"/>
            <consortium name="culmorum"/>
            <person name="King R."/>
        </authorList>
    </citation>
    <scope>NUCLEOTIDE SEQUENCE</scope>
</reference>
<dbReference type="Proteomes" id="UP001153714">
    <property type="component" value="Chromosome 17"/>
</dbReference>
<feature type="signal peptide" evidence="2">
    <location>
        <begin position="1"/>
        <end position="20"/>
    </location>
</feature>
<keyword evidence="2" id="KW-0732">Signal</keyword>
<dbReference type="OrthoDB" id="7490182at2759"/>
<proteinExistence type="predicted"/>
<protein>
    <submittedName>
        <fullName evidence="3">Uncharacterized protein</fullName>
    </submittedName>
</protein>
<feature type="chain" id="PRO_5040210235" evidence="2">
    <location>
        <begin position="21"/>
        <end position="243"/>
    </location>
</feature>
<feature type="region of interest" description="Disordered" evidence="1">
    <location>
        <begin position="93"/>
        <end position="127"/>
    </location>
</feature>
<gene>
    <name evidence="3" type="ORF">DIATSA_LOCUS5382</name>
</gene>
<keyword evidence="4" id="KW-1185">Reference proteome</keyword>
<dbReference type="AlphaFoldDB" id="A0A9P0C822"/>
<dbReference type="EMBL" id="OU893348">
    <property type="protein sequence ID" value="CAH0752260.1"/>
    <property type="molecule type" value="Genomic_DNA"/>
</dbReference>
<evidence type="ECO:0000313" key="4">
    <source>
        <dbReference type="Proteomes" id="UP001153714"/>
    </source>
</evidence>
<evidence type="ECO:0000256" key="1">
    <source>
        <dbReference type="SAM" id="MobiDB-lite"/>
    </source>
</evidence>
<reference evidence="3" key="1">
    <citation type="submission" date="2021-12" db="EMBL/GenBank/DDBJ databases">
        <authorList>
            <person name="King R."/>
        </authorList>
    </citation>
    <scope>NUCLEOTIDE SEQUENCE</scope>
</reference>
<name>A0A9P0C822_9NEOP</name>
<sequence>MPMILKITISILGFFNLVFCQMLPMPFPGPSPMAFPGRPLMPYPGSMPNFMPRTVQTAIMPSVPQPLPLPMPMALPQPKLPVVVMPFYDKQKNKLPRRHKKKRKLKRKYISDSSCSDDSDTDYSSSSNIDFRTKKIKHSKGKHRRKQEVLTPVLSYVTKNGYVVYQKKINGNKVKDWVQGRSRYSNDMPRATKRNKMTVDELKRNIYNVKTCPGPNFITNDYLVISISPQTREALLKMFNAEL</sequence>
<evidence type="ECO:0000313" key="3">
    <source>
        <dbReference type="EMBL" id="CAH0752260.1"/>
    </source>
</evidence>
<feature type="compositionally biased region" description="Basic residues" evidence="1">
    <location>
        <begin position="93"/>
        <end position="108"/>
    </location>
</feature>
<evidence type="ECO:0000256" key="2">
    <source>
        <dbReference type="SAM" id="SignalP"/>
    </source>
</evidence>
<organism evidence="3 4">
    <name type="scientific">Diatraea saccharalis</name>
    <name type="common">sugarcane borer</name>
    <dbReference type="NCBI Taxonomy" id="40085"/>
    <lineage>
        <taxon>Eukaryota</taxon>
        <taxon>Metazoa</taxon>
        <taxon>Ecdysozoa</taxon>
        <taxon>Arthropoda</taxon>
        <taxon>Hexapoda</taxon>
        <taxon>Insecta</taxon>
        <taxon>Pterygota</taxon>
        <taxon>Neoptera</taxon>
        <taxon>Endopterygota</taxon>
        <taxon>Lepidoptera</taxon>
        <taxon>Glossata</taxon>
        <taxon>Ditrysia</taxon>
        <taxon>Pyraloidea</taxon>
        <taxon>Crambidae</taxon>
        <taxon>Crambinae</taxon>
        <taxon>Diatraea</taxon>
    </lineage>
</organism>
<accession>A0A9P0C822</accession>